<protein>
    <recommendedName>
        <fullName evidence="3">Translocation protein SEC62</fullName>
    </recommendedName>
</protein>
<evidence type="ECO:0000256" key="10">
    <source>
        <dbReference type="ARBA" id="ARBA00023136"/>
    </source>
</evidence>
<comment type="subcellular location">
    <subcellularLocation>
        <location evidence="1">Endoplasmic reticulum membrane</location>
        <topology evidence="1">Multi-pass membrane protein</topology>
    </subcellularLocation>
</comment>
<evidence type="ECO:0000313" key="14">
    <source>
        <dbReference type="EnsemblMetazoa" id="PPA25266.1"/>
    </source>
</evidence>
<feature type="compositionally biased region" description="Basic and acidic residues" evidence="11">
    <location>
        <begin position="294"/>
        <end position="306"/>
    </location>
</feature>
<organism evidence="14 15">
    <name type="scientific">Pristionchus pacificus</name>
    <name type="common">Parasitic nematode worm</name>
    <dbReference type="NCBI Taxonomy" id="54126"/>
    <lineage>
        <taxon>Eukaryota</taxon>
        <taxon>Metazoa</taxon>
        <taxon>Ecdysozoa</taxon>
        <taxon>Nematoda</taxon>
        <taxon>Chromadorea</taxon>
        <taxon>Rhabditida</taxon>
        <taxon>Rhabditina</taxon>
        <taxon>Diplogasteromorpha</taxon>
        <taxon>Diplogasteroidea</taxon>
        <taxon>Neodiplogasteridae</taxon>
        <taxon>Pristionchus</taxon>
    </lineage>
</organism>
<dbReference type="GO" id="GO:0016020">
    <property type="term" value="C:membrane"/>
    <property type="evidence" value="ECO:0000318"/>
    <property type="project" value="GO_Central"/>
</dbReference>
<sequence length="530" mass="60867">MRVVTRLYSTIIFLFSIQELTAANDGRIHCGNALFCFPNKSSNDFEYYNKISKELESLVRKNAGENLTSIPMVVGSPLFQRMTEGRKFLCNELSFTGFLLDENTHNLTTHCVWNGRDYNGMCMPAAKTHSVFYYIGKDEWKKKLQMYRQKIGCSAKEIQKVDAQEDEEWTKEDETIAKFVRFNCPTETTLFHGNEVHYFNGSKAVDTLFGSSYGPKAEGDSRFHTRRSVEDFMQLMLERKMIWRAKKLVPKKKDKNEEGKDSTKSPKMKEPKGKKEKAEEKKKEEEDEVDETDVEKKEEEKGDKKKKVKLVEHPLQHFNDANDCYVWIYDPTPLYKKLIGILMIVGAIGCCCFPLWPPVVRQGVYYLSMTGIGFFGVIIGVAIARTILFGLIWLVTGGEHKLWILPNLTEDVGFFESFKPWYSYEKASELEKKKKEKEEKKKGKKDKNSDDEGDNEKKKEKKDKKESEESKDTSQASGSASEKSENSEGSDVDDEENESAPPSVPPSPSTDLPRKRRPRKDDGDFVMVNK</sequence>
<evidence type="ECO:0000256" key="7">
    <source>
        <dbReference type="ARBA" id="ARBA00022927"/>
    </source>
</evidence>
<evidence type="ECO:0000256" key="6">
    <source>
        <dbReference type="ARBA" id="ARBA00022824"/>
    </source>
</evidence>
<proteinExistence type="inferred from homology"/>
<accession>A0A8R1YIP1</accession>
<evidence type="ECO:0000256" key="5">
    <source>
        <dbReference type="ARBA" id="ARBA00022692"/>
    </source>
</evidence>
<comment type="similarity">
    <text evidence="2">Belongs to the SEC62 family.</text>
</comment>
<accession>A0A2A6CJ05</accession>
<keyword evidence="13" id="KW-0732">Signal</keyword>
<feature type="compositionally biased region" description="Basic and acidic residues" evidence="11">
    <location>
        <begin position="254"/>
        <end position="284"/>
    </location>
</feature>
<dbReference type="InterPro" id="IPR004728">
    <property type="entry name" value="Sec62"/>
</dbReference>
<keyword evidence="10 12" id="KW-0472">Membrane</keyword>
<dbReference type="EnsemblMetazoa" id="PPA25266.1">
    <property type="protein sequence ID" value="PPA25266.1"/>
    <property type="gene ID" value="WBGene00114820"/>
</dbReference>
<feature type="region of interest" description="Disordered" evidence="11">
    <location>
        <begin position="250"/>
        <end position="306"/>
    </location>
</feature>
<evidence type="ECO:0000256" key="8">
    <source>
        <dbReference type="ARBA" id="ARBA00022989"/>
    </source>
</evidence>
<gene>
    <name evidence="14" type="primary">WBGene00114820</name>
</gene>
<feature type="transmembrane region" description="Helical" evidence="12">
    <location>
        <begin position="363"/>
        <end position="395"/>
    </location>
</feature>
<dbReference type="AlphaFoldDB" id="A0A2A6CJ05"/>
<feature type="transmembrane region" description="Helical" evidence="12">
    <location>
        <begin position="338"/>
        <end position="357"/>
    </location>
</feature>
<keyword evidence="5 12" id="KW-0812">Transmembrane</keyword>
<evidence type="ECO:0000313" key="15">
    <source>
        <dbReference type="Proteomes" id="UP000005239"/>
    </source>
</evidence>
<dbReference type="PANTHER" id="PTHR12443">
    <property type="entry name" value="TRANSLOCATION PROTEIN SEC62"/>
    <property type="match status" value="1"/>
</dbReference>
<keyword evidence="15" id="KW-1185">Reference proteome</keyword>
<feature type="chain" id="PRO_5043512156" description="Translocation protein SEC62" evidence="13">
    <location>
        <begin position="24"/>
        <end position="530"/>
    </location>
</feature>
<feature type="compositionally biased region" description="Basic and acidic residues" evidence="11">
    <location>
        <begin position="432"/>
        <end position="472"/>
    </location>
</feature>
<dbReference type="Pfam" id="PF03839">
    <property type="entry name" value="Sec62"/>
    <property type="match status" value="1"/>
</dbReference>
<evidence type="ECO:0000256" key="11">
    <source>
        <dbReference type="SAM" id="MobiDB-lite"/>
    </source>
</evidence>
<dbReference type="GO" id="GO:0031204">
    <property type="term" value="P:post-translational protein targeting to membrane, translocation"/>
    <property type="evidence" value="ECO:0000318"/>
    <property type="project" value="GO_Central"/>
</dbReference>
<feature type="signal peptide" evidence="13">
    <location>
        <begin position="1"/>
        <end position="23"/>
    </location>
</feature>
<dbReference type="PANTHER" id="PTHR12443:SF9">
    <property type="entry name" value="TRANSLOCATION PROTEIN SEC62"/>
    <property type="match status" value="1"/>
</dbReference>
<keyword evidence="7" id="KW-0653">Protein transport</keyword>
<evidence type="ECO:0000256" key="2">
    <source>
        <dbReference type="ARBA" id="ARBA00010604"/>
    </source>
</evidence>
<dbReference type="Proteomes" id="UP000005239">
    <property type="component" value="Unassembled WGS sequence"/>
</dbReference>
<reference evidence="15" key="1">
    <citation type="journal article" date="2008" name="Nat. Genet.">
        <title>The Pristionchus pacificus genome provides a unique perspective on nematode lifestyle and parasitism.</title>
        <authorList>
            <person name="Dieterich C."/>
            <person name="Clifton S.W."/>
            <person name="Schuster L.N."/>
            <person name="Chinwalla A."/>
            <person name="Delehaunty K."/>
            <person name="Dinkelacker I."/>
            <person name="Fulton L."/>
            <person name="Fulton R."/>
            <person name="Godfrey J."/>
            <person name="Minx P."/>
            <person name="Mitreva M."/>
            <person name="Roeseler W."/>
            <person name="Tian H."/>
            <person name="Witte H."/>
            <person name="Yang S.P."/>
            <person name="Wilson R.K."/>
            <person name="Sommer R.J."/>
        </authorList>
    </citation>
    <scope>NUCLEOTIDE SEQUENCE [LARGE SCALE GENOMIC DNA]</scope>
    <source>
        <strain evidence="15">PS312</strain>
    </source>
</reference>
<feature type="compositionally biased region" description="Acidic residues" evidence="11">
    <location>
        <begin position="488"/>
        <end position="498"/>
    </location>
</feature>
<keyword evidence="4" id="KW-0813">Transport</keyword>
<evidence type="ECO:0000256" key="12">
    <source>
        <dbReference type="SAM" id="Phobius"/>
    </source>
</evidence>
<dbReference type="GO" id="GO:0005789">
    <property type="term" value="C:endoplasmic reticulum membrane"/>
    <property type="evidence" value="ECO:0007669"/>
    <property type="project" value="UniProtKB-SubCell"/>
</dbReference>
<evidence type="ECO:0000256" key="4">
    <source>
        <dbReference type="ARBA" id="ARBA00022448"/>
    </source>
</evidence>
<keyword evidence="8 12" id="KW-1133">Transmembrane helix</keyword>
<keyword evidence="9" id="KW-0811">Translocation</keyword>
<reference evidence="14" key="2">
    <citation type="submission" date="2022-06" db="UniProtKB">
        <authorList>
            <consortium name="EnsemblMetazoa"/>
        </authorList>
    </citation>
    <scope>IDENTIFICATION</scope>
    <source>
        <strain evidence="14">PS312</strain>
    </source>
</reference>
<evidence type="ECO:0000256" key="3">
    <source>
        <dbReference type="ARBA" id="ARBA00021257"/>
    </source>
</evidence>
<dbReference type="GO" id="GO:0005783">
    <property type="term" value="C:endoplasmic reticulum"/>
    <property type="evidence" value="ECO:0000318"/>
    <property type="project" value="GO_Central"/>
</dbReference>
<keyword evidence="6" id="KW-0256">Endoplasmic reticulum</keyword>
<evidence type="ECO:0000256" key="9">
    <source>
        <dbReference type="ARBA" id="ARBA00023010"/>
    </source>
</evidence>
<evidence type="ECO:0000256" key="1">
    <source>
        <dbReference type="ARBA" id="ARBA00004477"/>
    </source>
</evidence>
<evidence type="ECO:0000256" key="13">
    <source>
        <dbReference type="SAM" id="SignalP"/>
    </source>
</evidence>
<feature type="region of interest" description="Disordered" evidence="11">
    <location>
        <begin position="432"/>
        <end position="530"/>
    </location>
</feature>
<name>A0A2A6CJ05_PRIPA</name>